<proteinExistence type="predicted"/>
<protein>
    <submittedName>
        <fullName evidence="1">Uncharacterized protein</fullName>
    </submittedName>
</protein>
<evidence type="ECO:0000313" key="2">
    <source>
        <dbReference type="Proteomes" id="UP000187035"/>
    </source>
</evidence>
<organism evidence="1 2">
    <name type="scientific">Actinomyces naeslundii</name>
    <dbReference type="NCBI Taxonomy" id="1655"/>
    <lineage>
        <taxon>Bacteria</taxon>
        <taxon>Bacillati</taxon>
        <taxon>Actinomycetota</taxon>
        <taxon>Actinomycetes</taxon>
        <taxon>Actinomycetales</taxon>
        <taxon>Actinomycetaceae</taxon>
        <taxon>Actinomyces</taxon>
    </lineage>
</organism>
<sequence>MTPWARAGVLFGVILGNRFEMAVQYRENRRFDGSVCAEGLVIVRGSIVVGSVPRVSVCVLEKSVGTQVSAENIDDTLMVGALVGVGHVSQCVNSSDAHLW</sequence>
<dbReference type="Proteomes" id="UP000187035">
    <property type="component" value="Unassembled WGS sequence"/>
</dbReference>
<comment type="caution">
    <text evidence="1">The sequence shown here is derived from an EMBL/GenBank/DDBJ whole genome shotgun (WGS) entry which is preliminary data.</text>
</comment>
<gene>
    <name evidence="1" type="ORF">BKH33_08110</name>
</gene>
<dbReference type="AlphaFoldDB" id="A0A854D4T4"/>
<accession>A0A854D4T4</accession>
<evidence type="ECO:0000313" key="1">
    <source>
        <dbReference type="EMBL" id="OMG35308.1"/>
    </source>
</evidence>
<reference evidence="1 2" key="1">
    <citation type="submission" date="2016-12" db="EMBL/GenBank/DDBJ databases">
        <title>Genomic comparison of strains in the 'Actinomyces naeslundii' group.</title>
        <authorList>
            <person name="Mughal S.R."/>
            <person name="Do T."/>
            <person name="Gilbert S.C."/>
            <person name="Witherden E.A."/>
            <person name="Didelot X."/>
            <person name="Beighton D."/>
        </authorList>
    </citation>
    <scope>NUCLEOTIDE SEQUENCE [LARGE SCALE GENOMIC DNA]</scope>
    <source>
        <strain evidence="1 2">NCTC 10301</strain>
    </source>
</reference>
<dbReference type="EMBL" id="MSRR01000016">
    <property type="protein sequence ID" value="OMG35308.1"/>
    <property type="molecule type" value="Genomic_DNA"/>
</dbReference>
<name>A0A854D4T4_ACTNA</name>